<dbReference type="OrthoDB" id="1097347at2"/>
<proteinExistence type="predicted"/>
<feature type="transmembrane region" description="Helical" evidence="1">
    <location>
        <begin position="71"/>
        <end position="91"/>
    </location>
</feature>
<evidence type="ECO:0000313" key="4">
    <source>
        <dbReference type="EMBL" id="AWG25447.1"/>
    </source>
</evidence>
<dbReference type="PANTHER" id="PTHR30273:SF2">
    <property type="entry name" value="PROTEIN FECR"/>
    <property type="match status" value="1"/>
</dbReference>
<evidence type="ECO:0000259" key="2">
    <source>
        <dbReference type="Pfam" id="PF04773"/>
    </source>
</evidence>
<dbReference type="Gene3D" id="3.55.50.30">
    <property type="match status" value="1"/>
</dbReference>
<keyword evidence="1" id="KW-0812">Transmembrane</keyword>
<dbReference type="InterPro" id="IPR006860">
    <property type="entry name" value="FecR"/>
</dbReference>
<dbReference type="PANTHER" id="PTHR30273">
    <property type="entry name" value="PERIPLASMIC SIGNAL SENSOR AND SIGMA FACTOR ACTIVATOR FECR-RELATED"/>
    <property type="match status" value="1"/>
</dbReference>
<sequence>MERNFDLAKWLAGEMTNEELEAFEATPEFETYAKIKHYSSMLEAPDFDTTSQLETITTLKKQPQRIWKPSVFLKIAAMIVVVLGLAFVLAYTSTTAVVAVAGEKLNFSLPDHSEVALNSGSEISYAKWFWSSRRKLHLDGEAYFKVAKGKKFEVTTPQGTVTVTGTQFNVKSRDSAFEVACYEGSVWVVSGTIQTKLHKGEQLIIRDKKNSNALPLQATAPDWISGSLAFYDSSLKMMLTEIERTYAISLTYQGPISEAHFTGTLPGNDLETTLKIISATYHLTYSKISDKKYSLTPNDSTR</sequence>
<dbReference type="Pfam" id="PF16344">
    <property type="entry name" value="FecR_C"/>
    <property type="match status" value="1"/>
</dbReference>
<name>A0A2S1LNV5_9FLAO</name>
<dbReference type="RefSeq" id="WP_108737040.1">
    <property type="nucleotide sequence ID" value="NZ_CP020919.1"/>
</dbReference>
<dbReference type="PIRSF" id="PIRSF018266">
    <property type="entry name" value="FecR"/>
    <property type="match status" value="1"/>
</dbReference>
<dbReference type="Gene3D" id="2.60.120.1440">
    <property type="match status" value="1"/>
</dbReference>
<feature type="domain" description="FecR protein" evidence="2">
    <location>
        <begin position="100"/>
        <end position="186"/>
    </location>
</feature>
<evidence type="ECO:0000256" key="1">
    <source>
        <dbReference type="SAM" id="Phobius"/>
    </source>
</evidence>
<dbReference type="KEGG" id="fki:FK004_09475"/>
<evidence type="ECO:0008006" key="6">
    <source>
        <dbReference type="Google" id="ProtNLM"/>
    </source>
</evidence>
<accession>A0A2S1LNV5</accession>
<dbReference type="InterPro" id="IPR032508">
    <property type="entry name" value="FecR_C"/>
</dbReference>
<keyword evidence="1" id="KW-0472">Membrane</keyword>
<dbReference type="AlphaFoldDB" id="A0A2S1LNV5"/>
<dbReference type="Proteomes" id="UP000244677">
    <property type="component" value="Chromosome"/>
</dbReference>
<evidence type="ECO:0000259" key="3">
    <source>
        <dbReference type="Pfam" id="PF16344"/>
    </source>
</evidence>
<dbReference type="Pfam" id="PF04773">
    <property type="entry name" value="FecR"/>
    <property type="match status" value="1"/>
</dbReference>
<protein>
    <recommendedName>
        <fullName evidence="6">FecR protein domain-containing protein</fullName>
    </recommendedName>
</protein>
<dbReference type="InterPro" id="IPR012373">
    <property type="entry name" value="Ferrdict_sens_TM"/>
</dbReference>
<keyword evidence="1" id="KW-1133">Transmembrane helix</keyword>
<evidence type="ECO:0000313" key="5">
    <source>
        <dbReference type="Proteomes" id="UP000244677"/>
    </source>
</evidence>
<reference evidence="4 5" key="1">
    <citation type="submission" date="2017-04" db="EMBL/GenBank/DDBJ databases">
        <title>Complete genome sequence of Flavobacterium kingsejong AJ004.</title>
        <authorList>
            <person name="Lee P.C."/>
        </authorList>
    </citation>
    <scope>NUCLEOTIDE SEQUENCE [LARGE SCALE GENOMIC DNA]</scope>
    <source>
        <strain evidence="4 5">AJ004</strain>
    </source>
</reference>
<organism evidence="4 5">
    <name type="scientific">Flavobacterium kingsejongi</name>
    <dbReference type="NCBI Taxonomy" id="1678728"/>
    <lineage>
        <taxon>Bacteria</taxon>
        <taxon>Pseudomonadati</taxon>
        <taxon>Bacteroidota</taxon>
        <taxon>Flavobacteriia</taxon>
        <taxon>Flavobacteriales</taxon>
        <taxon>Flavobacteriaceae</taxon>
        <taxon>Flavobacterium</taxon>
    </lineage>
</organism>
<gene>
    <name evidence="4" type="ORF">FK004_09475</name>
</gene>
<dbReference type="GO" id="GO:0016989">
    <property type="term" value="F:sigma factor antagonist activity"/>
    <property type="evidence" value="ECO:0007669"/>
    <property type="project" value="TreeGrafter"/>
</dbReference>
<keyword evidence="5" id="KW-1185">Reference proteome</keyword>
<feature type="domain" description="Protein FecR C-terminal" evidence="3">
    <location>
        <begin position="228"/>
        <end position="293"/>
    </location>
</feature>
<dbReference type="EMBL" id="CP020919">
    <property type="protein sequence ID" value="AWG25447.1"/>
    <property type="molecule type" value="Genomic_DNA"/>
</dbReference>